<dbReference type="RefSeq" id="WP_191700181.1">
    <property type="nucleotide sequence ID" value="NZ_JACSPZ010000004.1"/>
</dbReference>
<dbReference type="Pfam" id="PF19474">
    <property type="entry name" value="DUF6011"/>
    <property type="match status" value="1"/>
</dbReference>
<keyword evidence="2" id="KW-1185">Reference proteome</keyword>
<organism evidence="1 2">
    <name type="scientific">Solibacillus faecavium</name>
    <dbReference type="NCBI Taxonomy" id="2762221"/>
    <lineage>
        <taxon>Bacteria</taxon>
        <taxon>Bacillati</taxon>
        <taxon>Bacillota</taxon>
        <taxon>Bacilli</taxon>
        <taxon>Bacillales</taxon>
        <taxon>Caryophanaceae</taxon>
        <taxon>Solibacillus</taxon>
    </lineage>
</organism>
<evidence type="ECO:0000313" key="2">
    <source>
        <dbReference type="Proteomes" id="UP000619101"/>
    </source>
</evidence>
<dbReference type="EMBL" id="JACSPZ010000004">
    <property type="protein sequence ID" value="MBD8037111.1"/>
    <property type="molecule type" value="Genomic_DNA"/>
</dbReference>
<name>A0ABR8XYT4_9BACL</name>
<reference evidence="1 2" key="1">
    <citation type="submission" date="2020-08" db="EMBL/GenBank/DDBJ databases">
        <title>A Genomic Blueprint of the Chicken Gut Microbiome.</title>
        <authorList>
            <person name="Gilroy R."/>
            <person name="Ravi A."/>
            <person name="Getino M."/>
            <person name="Pursley I."/>
            <person name="Horton D.L."/>
            <person name="Alikhan N.-F."/>
            <person name="Baker D."/>
            <person name="Gharbi K."/>
            <person name="Hall N."/>
            <person name="Watson M."/>
            <person name="Adriaenssens E.M."/>
            <person name="Foster-Nyarko E."/>
            <person name="Jarju S."/>
            <person name="Secka A."/>
            <person name="Antonio M."/>
            <person name="Oren A."/>
            <person name="Chaudhuri R."/>
            <person name="La Ragione R.M."/>
            <person name="Hildebrand F."/>
            <person name="Pallen M.J."/>
        </authorList>
    </citation>
    <scope>NUCLEOTIDE SEQUENCE [LARGE SCALE GENOMIC DNA]</scope>
    <source>
        <strain evidence="1 2">A46</strain>
    </source>
</reference>
<dbReference type="InterPro" id="IPR046053">
    <property type="entry name" value="DUF6011"/>
</dbReference>
<accession>A0ABR8XYT4</accession>
<dbReference type="Proteomes" id="UP000619101">
    <property type="component" value="Unassembled WGS sequence"/>
</dbReference>
<sequence>MQLCGRCNRQLKTSKSLELGFGPVCFKKHQQELTDAEFERNQVTIDEVMQHDRANRKTA</sequence>
<protein>
    <submittedName>
        <fullName evidence="1">Uncharacterized protein</fullName>
    </submittedName>
</protein>
<proteinExistence type="predicted"/>
<gene>
    <name evidence="1" type="ORF">H9635_10170</name>
</gene>
<comment type="caution">
    <text evidence="1">The sequence shown here is derived from an EMBL/GenBank/DDBJ whole genome shotgun (WGS) entry which is preliminary data.</text>
</comment>
<evidence type="ECO:0000313" key="1">
    <source>
        <dbReference type="EMBL" id="MBD8037111.1"/>
    </source>
</evidence>